<organism evidence="1 2">
    <name type="scientific">Candidatus Accumulibacter phosphatis</name>
    <dbReference type="NCBI Taxonomy" id="327160"/>
    <lineage>
        <taxon>Bacteria</taxon>
        <taxon>Pseudomonadati</taxon>
        <taxon>Pseudomonadota</taxon>
        <taxon>Betaproteobacteria</taxon>
        <taxon>Candidatus Accumulibacter</taxon>
    </lineage>
</organism>
<protein>
    <submittedName>
        <fullName evidence="1">Uncharacterized protein</fullName>
    </submittedName>
</protein>
<comment type="caution">
    <text evidence="1">The sequence shown here is derived from an EMBL/GenBank/DDBJ whole genome shotgun (WGS) entry which is preliminary data.</text>
</comment>
<evidence type="ECO:0000313" key="1">
    <source>
        <dbReference type="EMBL" id="KFB71462.1"/>
    </source>
</evidence>
<dbReference type="AlphaFoldDB" id="A0A080LSP5"/>
<evidence type="ECO:0000313" key="2">
    <source>
        <dbReference type="Proteomes" id="UP000020077"/>
    </source>
</evidence>
<dbReference type="Proteomes" id="UP000020077">
    <property type="component" value="Unassembled WGS sequence"/>
</dbReference>
<proteinExistence type="predicted"/>
<reference evidence="1 2" key="1">
    <citation type="submission" date="2014-02" db="EMBL/GenBank/DDBJ databases">
        <title>Expanding our view of genomic diversity in Candidatus Accumulibacter clades.</title>
        <authorList>
            <person name="Skennerton C.T."/>
            <person name="Barr J.J."/>
            <person name="Slater F.R."/>
            <person name="Bond P.L."/>
            <person name="Tyson G.W."/>
        </authorList>
    </citation>
    <scope>NUCLEOTIDE SEQUENCE [LARGE SCALE GENOMIC DNA]</scope>
    <source>
        <strain evidence="2">BA-91</strain>
    </source>
</reference>
<accession>A0A080LSP5</accession>
<sequence length="243" mass="26093">MPGRLAQIDLREKVGAEHVRRIQLHDQVETLQAIGHRYAGMAHITGGLFEAGESPQGTAVFAHRLDQSPESIRYAMVELEQTLRRVAGIAAEQFVATVARQHLGATVGLRDPGAVIGRQGGGVAEGLIVMLCDHWYAGHQVSRRHIVFMVFAAEVPGGEAGIRHFVVAFGVEADRVGGCRSAGHLAEHACHRRAIGATRQEGAYAFVAGKFFGDAVANQMAKGVARCGEGRSVLLFEMQRPVA</sequence>
<dbReference type="EMBL" id="JDVG02000540">
    <property type="protein sequence ID" value="KFB71462.1"/>
    <property type="molecule type" value="Genomic_DNA"/>
</dbReference>
<gene>
    <name evidence="1" type="ORF">AW09_003393</name>
</gene>
<name>A0A080LSP5_9PROT</name>